<reference evidence="1 2" key="1">
    <citation type="journal article" date="2019" name="Int. J. Syst. Evol. Microbiol.">
        <title>Photorhabdus khanii subsp. guanajuatensis subsp. nov., isolated from Heterorhabditis atacamensis, and Photorhabdus luminescens subsp. mexicana subsp. nov., isolated from Heterorhabditis mexicana entomopathogenic nematodes.</title>
        <authorList>
            <person name="Machado R.A.R."/>
            <person name="Bruno P."/>
            <person name="Arce C.C.M."/>
            <person name="Liechti N."/>
            <person name="Kohler A."/>
            <person name="Bernal J."/>
            <person name="Bruggmann R."/>
            <person name="Turlings T.C.J."/>
        </authorList>
    </citation>
    <scope>NUCLEOTIDE SEQUENCE [LARGE SCALE GENOMIC DNA]</scope>
    <source>
        <strain evidence="1 2">MEX47-22</strain>
    </source>
</reference>
<sequence length="79" mass="8702">MLMTIAEQLEQKGREQGIKLGIEEGIKLGREQGRTESREQGREEGKLETACALLQHGVSLDIIVSSTGLSRDKIEALTH</sequence>
<name>A0A4R4JIS5_PHOLU</name>
<evidence type="ECO:0000313" key="2">
    <source>
        <dbReference type="Proteomes" id="UP000295550"/>
    </source>
</evidence>
<proteinExistence type="predicted"/>
<dbReference type="AlphaFoldDB" id="A0A4R4JIS5"/>
<evidence type="ECO:0008006" key="3">
    <source>
        <dbReference type="Google" id="ProtNLM"/>
    </source>
</evidence>
<dbReference type="Proteomes" id="UP000295550">
    <property type="component" value="Unassembled WGS sequence"/>
</dbReference>
<comment type="caution">
    <text evidence="1">The sequence shown here is derived from an EMBL/GenBank/DDBJ whole genome shotgun (WGS) entry which is preliminary data.</text>
</comment>
<dbReference type="EMBL" id="PUJX01000005">
    <property type="protein sequence ID" value="TDB54190.1"/>
    <property type="molecule type" value="Genomic_DNA"/>
</dbReference>
<evidence type="ECO:0000313" key="1">
    <source>
        <dbReference type="EMBL" id="TDB54190.1"/>
    </source>
</evidence>
<organism evidence="1 2">
    <name type="scientific">Photorhabdus luminescens subsp. mexicana</name>
    <dbReference type="NCBI Taxonomy" id="2100167"/>
    <lineage>
        <taxon>Bacteria</taxon>
        <taxon>Pseudomonadati</taxon>
        <taxon>Pseudomonadota</taxon>
        <taxon>Gammaproteobacteria</taxon>
        <taxon>Enterobacterales</taxon>
        <taxon>Morganellaceae</taxon>
        <taxon>Photorhabdus</taxon>
    </lineage>
</organism>
<gene>
    <name evidence="1" type="ORF">C5468_06425</name>
</gene>
<accession>A0A4R4JIS5</accession>
<protein>
    <recommendedName>
        <fullName evidence="3">Transposase</fullName>
    </recommendedName>
</protein>